<protein>
    <submittedName>
        <fullName evidence="2">Uncharacterized protein</fullName>
    </submittedName>
</protein>
<feature type="transmembrane region" description="Helical" evidence="1">
    <location>
        <begin position="36"/>
        <end position="58"/>
    </location>
</feature>
<keyword evidence="1" id="KW-0472">Membrane</keyword>
<accession>A0ABT2HYM4</accession>
<feature type="transmembrane region" description="Helical" evidence="1">
    <location>
        <begin position="64"/>
        <end position="93"/>
    </location>
</feature>
<evidence type="ECO:0000313" key="2">
    <source>
        <dbReference type="EMBL" id="MCT2043415.1"/>
    </source>
</evidence>
<evidence type="ECO:0000256" key="1">
    <source>
        <dbReference type="SAM" id="Phobius"/>
    </source>
</evidence>
<evidence type="ECO:0000313" key="3">
    <source>
        <dbReference type="Proteomes" id="UP001525379"/>
    </source>
</evidence>
<sequence>MIVRRRSAASSSHRSRDRDDANQVLWSELRPPLKALALRWFLTLGCVGVVAGVLFFVFTPEGQLAWLASGALMGIVGWAIFLMALLSAGFLALGIGRTVNGGLRRVSKSGIWPIVVAEAATAAAGATAAAAILAMNSSDVMRVLFSTFALTFLFTWAVVWPPTVQRFAELTGEGN</sequence>
<keyword evidence="1" id="KW-1133">Transmembrane helix</keyword>
<comment type="caution">
    <text evidence="2">The sequence shown here is derived from an EMBL/GenBank/DDBJ whole genome shotgun (WGS) entry which is preliminary data.</text>
</comment>
<keyword evidence="3" id="KW-1185">Reference proteome</keyword>
<proteinExistence type="predicted"/>
<dbReference type="EMBL" id="JALXSQ010000042">
    <property type="protein sequence ID" value="MCT2043415.1"/>
    <property type="molecule type" value="Genomic_DNA"/>
</dbReference>
<organism evidence="2 3">
    <name type="scientific">Pseudoclavibacter albus</name>
    <dbReference type="NCBI Taxonomy" id="272241"/>
    <lineage>
        <taxon>Bacteria</taxon>
        <taxon>Bacillati</taxon>
        <taxon>Actinomycetota</taxon>
        <taxon>Actinomycetes</taxon>
        <taxon>Micrococcales</taxon>
        <taxon>Microbacteriaceae</taxon>
        <taxon>Pseudoclavibacter</taxon>
    </lineage>
</organism>
<name>A0ABT2HYM4_9MICO</name>
<gene>
    <name evidence="2" type="ORF">M3D15_08765</name>
</gene>
<dbReference type="Proteomes" id="UP001525379">
    <property type="component" value="Unassembled WGS sequence"/>
</dbReference>
<feature type="transmembrane region" description="Helical" evidence="1">
    <location>
        <begin position="140"/>
        <end position="160"/>
    </location>
</feature>
<keyword evidence="1" id="KW-0812">Transmembrane</keyword>
<feature type="transmembrane region" description="Helical" evidence="1">
    <location>
        <begin position="114"/>
        <end position="134"/>
    </location>
</feature>
<reference evidence="2 3" key="1">
    <citation type="submission" date="2022-04" db="EMBL/GenBank/DDBJ databases">
        <title>Human microbiome associated bacterial genomes.</title>
        <authorList>
            <person name="Sandstrom S."/>
            <person name="Salamzade R."/>
            <person name="Kalan L.R."/>
        </authorList>
    </citation>
    <scope>NUCLEOTIDE SEQUENCE [LARGE SCALE GENOMIC DNA]</scope>
    <source>
        <strain evidence="3">p3-SID1799</strain>
    </source>
</reference>
<dbReference type="RefSeq" id="WP_260104586.1">
    <property type="nucleotide sequence ID" value="NZ_JALXSQ010000042.1"/>
</dbReference>